<dbReference type="InterPro" id="IPR051449">
    <property type="entry name" value="ABC-2_transporter_component"/>
</dbReference>
<evidence type="ECO:0000256" key="4">
    <source>
        <dbReference type="ARBA" id="ARBA00022989"/>
    </source>
</evidence>
<keyword evidence="5 6" id="KW-0472">Membrane</keyword>
<reference evidence="8 9" key="1">
    <citation type="submission" date="2013-02" db="EMBL/GenBank/DDBJ databases">
        <title>A novel strain isolated from Lonar lake, Maharashtra, India.</title>
        <authorList>
            <person name="Singh A."/>
        </authorList>
    </citation>
    <scope>NUCLEOTIDE SEQUENCE [LARGE SCALE GENOMIC DNA]</scope>
    <source>
        <strain evidence="8 9">AK24</strain>
    </source>
</reference>
<feature type="transmembrane region" description="Helical" evidence="6">
    <location>
        <begin position="388"/>
        <end position="409"/>
    </location>
</feature>
<dbReference type="PANTHER" id="PTHR30294:SF29">
    <property type="entry name" value="MULTIDRUG ABC TRANSPORTER PERMEASE YBHS-RELATED"/>
    <property type="match status" value="1"/>
</dbReference>
<feature type="transmembrane region" description="Helical" evidence="6">
    <location>
        <begin position="21"/>
        <end position="45"/>
    </location>
</feature>
<evidence type="ECO:0000256" key="5">
    <source>
        <dbReference type="ARBA" id="ARBA00023136"/>
    </source>
</evidence>
<protein>
    <submittedName>
        <fullName evidence="8">Membrane protein, putative</fullName>
    </submittedName>
</protein>
<dbReference type="EMBL" id="AQHR01000049">
    <property type="protein sequence ID" value="EON77750.1"/>
    <property type="molecule type" value="Genomic_DNA"/>
</dbReference>
<dbReference type="PATRIC" id="fig|1288963.3.peg.1658"/>
<dbReference type="Gene3D" id="3.40.190.10">
    <property type="entry name" value="Periplasmic binding protein-like II"/>
    <property type="match status" value="1"/>
</dbReference>
<accession>R7ZUC5</accession>
<feature type="transmembrane region" description="Helical" evidence="6">
    <location>
        <begin position="298"/>
        <end position="324"/>
    </location>
</feature>
<dbReference type="STRING" id="1232681.ADIS_1669"/>
<organism evidence="8 9">
    <name type="scientific">Lunatimonas lonarensis</name>
    <dbReference type="NCBI Taxonomy" id="1232681"/>
    <lineage>
        <taxon>Bacteria</taxon>
        <taxon>Pseudomonadati</taxon>
        <taxon>Bacteroidota</taxon>
        <taxon>Cytophagia</taxon>
        <taxon>Cytophagales</taxon>
        <taxon>Cyclobacteriaceae</taxon>
    </lineage>
</organism>
<evidence type="ECO:0000313" key="8">
    <source>
        <dbReference type="EMBL" id="EON77750.1"/>
    </source>
</evidence>
<sequence>MGNKILLVIKREYLARVKKRSFIVATILTPLIFPSILGVFLWLGLSDSPGEQARIIEVVDENGTFYLESNEMFVFSYIGKGIEEAKASMRANSRFGVLYIPKISVDRPVQVSFFAEETPSLSILKSLESLIKSKVEEKKLQDSGIDPLVLERLKTSVSVTSIRLEQSGSEKISNSMVNYGIGFITGILIYTFIFVYGNQIMQGVIEEKSSRIIEILVSSLKPFQLMLGKIVGIGAVGLTQFMIWIVLITVVSSLVMGYFGMRMPQQQLMELSNPEATEWINDNAEIVSMLGVLQDINFTLLVVTFIIYFVGGYLLYGAFFAAIGAAVDSPSDAQQFMFPVTIPLLIAYMGLFIFVLDDPNSKISYWLSIIPFTSPVAMMGRVSFGVPFIQLAISISLLVVGFLTTTWAAGKIYRIGILIHGSKVSYKTLWRWIREN</sequence>
<keyword evidence="4 6" id="KW-1133">Transmembrane helix</keyword>
<dbReference type="GO" id="GO:0005886">
    <property type="term" value="C:plasma membrane"/>
    <property type="evidence" value="ECO:0007669"/>
    <property type="project" value="UniProtKB-SubCell"/>
</dbReference>
<dbReference type="Proteomes" id="UP000013909">
    <property type="component" value="Unassembled WGS sequence"/>
</dbReference>
<dbReference type="InterPro" id="IPR013525">
    <property type="entry name" value="ABC2_TM"/>
</dbReference>
<dbReference type="AlphaFoldDB" id="R7ZUC5"/>
<feature type="transmembrane region" description="Helical" evidence="6">
    <location>
        <begin position="336"/>
        <end position="356"/>
    </location>
</feature>
<dbReference type="SUPFAM" id="SSF53850">
    <property type="entry name" value="Periplasmic binding protein-like II"/>
    <property type="match status" value="1"/>
</dbReference>
<comment type="caution">
    <text evidence="8">The sequence shown here is derived from an EMBL/GenBank/DDBJ whole genome shotgun (WGS) entry which is preliminary data.</text>
</comment>
<keyword evidence="2" id="KW-1003">Cell membrane</keyword>
<gene>
    <name evidence="8" type="ORF">ADIS_1669</name>
</gene>
<evidence type="ECO:0000256" key="2">
    <source>
        <dbReference type="ARBA" id="ARBA00022475"/>
    </source>
</evidence>
<dbReference type="RefSeq" id="WP_010853808.1">
    <property type="nucleotide sequence ID" value="NZ_AQHR01000049.1"/>
</dbReference>
<dbReference type="GO" id="GO:0140359">
    <property type="term" value="F:ABC-type transporter activity"/>
    <property type="evidence" value="ECO:0007669"/>
    <property type="project" value="InterPro"/>
</dbReference>
<evidence type="ECO:0000313" key="9">
    <source>
        <dbReference type="Proteomes" id="UP000013909"/>
    </source>
</evidence>
<dbReference type="Pfam" id="PF12698">
    <property type="entry name" value="ABC2_membrane_3"/>
    <property type="match status" value="1"/>
</dbReference>
<dbReference type="PANTHER" id="PTHR30294">
    <property type="entry name" value="MEMBRANE COMPONENT OF ABC TRANSPORTER YHHJ-RELATED"/>
    <property type="match status" value="1"/>
</dbReference>
<evidence type="ECO:0000256" key="3">
    <source>
        <dbReference type="ARBA" id="ARBA00022692"/>
    </source>
</evidence>
<keyword evidence="3 6" id="KW-0812">Transmembrane</keyword>
<keyword evidence="9" id="KW-1185">Reference proteome</keyword>
<comment type="subcellular location">
    <subcellularLocation>
        <location evidence="1">Cell membrane</location>
        <topology evidence="1">Multi-pass membrane protein</topology>
    </subcellularLocation>
</comment>
<feature type="domain" description="ABC-2 type transporter transmembrane" evidence="7">
    <location>
        <begin position="20"/>
        <end position="409"/>
    </location>
</feature>
<feature type="transmembrane region" description="Helical" evidence="6">
    <location>
        <begin position="241"/>
        <end position="261"/>
    </location>
</feature>
<proteinExistence type="predicted"/>
<dbReference type="OrthoDB" id="9768837at2"/>
<feature type="transmembrane region" description="Helical" evidence="6">
    <location>
        <begin position="176"/>
        <end position="195"/>
    </location>
</feature>
<evidence type="ECO:0000259" key="7">
    <source>
        <dbReference type="Pfam" id="PF12698"/>
    </source>
</evidence>
<evidence type="ECO:0000256" key="6">
    <source>
        <dbReference type="SAM" id="Phobius"/>
    </source>
</evidence>
<evidence type="ECO:0000256" key="1">
    <source>
        <dbReference type="ARBA" id="ARBA00004651"/>
    </source>
</evidence>
<name>R7ZUC5_9BACT</name>